<evidence type="ECO:0000313" key="2">
    <source>
        <dbReference type="EMBL" id="SIN44313.1"/>
    </source>
</evidence>
<dbReference type="Proteomes" id="UP000185124">
    <property type="component" value="Unassembled WGS sequence"/>
</dbReference>
<protein>
    <submittedName>
        <fullName evidence="2">Uncharacterized protein</fullName>
    </submittedName>
</protein>
<keyword evidence="1" id="KW-0472">Membrane</keyword>
<keyword evidence="3" id="KW-1185">Reference proteome</keyword>
<evidence type="ECO:0000256" key="1">
    <source>
        <dbReference type="SAM" id="Phobius"/>
    </source>
</evidence>
<sequence>MARSLPTDALRRFTGSLFLLGSVTIAVAVIVLRVV</sequence>
<dbReference type="AlphaFoldDB" id="A0A1N6BDC5"/>
<name>A0A1N6BDC5_9ACTN</name>
<evidence type="ECO:0000313" key="3">
    <source>
        <dbReference type="Proteomes" id="UP000185124"/>
    </source>
</evidence>
<reference evidence="3" key="1">
    <citation type="submission" date="2016-12" db="EMBL/GenBank/DDBJ databases">
        <authorList>
            <person name="Varghese N."/>
            <person name="Submissions S."/>
        </authorList>
    </citation>
    <scope>NUCLEOTIDE SEQUENCE [LARGE SCALE GENOMIC DNA]</scope>
    <source>
        <strain evidence="3">DSM 45599</strain>
    </source>
</reference>
<feature type="transmembrane region" description="Helical" evidence="1">
    <location>
        <begin position="12"/>
        <end position="32"/>
    </location>
</feature>
<keyword evidence="1" id="KW-0812">Transmembrane</keyword>
<keyword evidence="1" id="KW-1133">Transmembrane helix</keyword>
<proteinExistence type="predicted"/>
<gene>
    <name evidence="2" type="ORF">SAMN04489832_7221</name>
</gene>
<organism evidence="2 3">
    <name type="scientific">Micromonospora cremea</name>
    <dbReference type="NCBI Taxonomy" id="709881"/>
    <lineage>
        <taxon>Bacteria</taxon>
        <taxon>Bacillati</taxon>
        <taxon>Actinomycetota</taxon>
        <taxon>Actinomycetes</taxon>
        <taxon>Micromonosporales</taxon>
        <taxon>Micromonosporaceae</taxon>
        <taxon>Micromonospora</taxon>
    </lineage>
</organism>
<accession>A0A1N6BDC5</accession>
<dbReference type="EMBL" id="FSQT01000002">
    <property type="protein sequence ID" value="SIN44313.1"/>
    <property type="molecule type" value="Genomic_DNA"/>
</dbReference>